<dbReference type="SUPFAM" id="SSF52833">
    <property type="entry name" value="Thioredoxin-like"/>
    <property type="match status" value="1"/>
</dbReference>
<dbReference type="PROSITE" id="PS51354">
    <property type="entry name" value="GLUTAREDOXIN_2"/>
    <property type="match status" value="1"/>
</dbReference>
<dbReference type="Proteomes" id="UP001231189">
    <property type="component" value="Unassembled WGS sequence"/>
</dbReference>
<gene>
    <name evidence="1" type="ORF">QYE76_008384</name>
</gene>
<dbReference type="EMBL" id="JAUUTY010000330">
    <property type="protein sequence ID" value="KAK1601868.1"/>
    <property type="molecule type" value="Genomic_DNA"/>
</dbReference>
<evidence type="ECO:0000313" key="1">
    <source>
        <dbReference type="EMBL" id="KAK1601868.1"/>
    </source>
</evidence>
<keyword evidence="2" id="KW-1185">Reference proteome</keyword>
<protein>
    <submittedName>
        <fullName evidence="1">Uncharacterized protein</fullName>
    </submittedName>
</protein>
<evidence type="ECO:0000313" key="2">
    <source>
        <dbReference type="Proteomes" id="UP001231189"/>
    </source>
</evidence>
<comment type="caution">
    <text evidence="1">The sequence shown here is derived from an EMBL/GenBank/DDBJ whole genome shotgun (WGS) entry which is preliminary data.</text>
</comment>
<dbReference type="PANTHER" id="PTHR45669">
    <property type="entry name" value="GLUTAREDOXIN DOMAIN-CONTAINING CYSTEINE-RICH PROTEIN CG12206-RELATED"/>
    <property type="match status" value="1"/>
</dbReference>
<organism evidence="1 2">
    <name type="scientific">Lolium multiflorum</name>
    <name type="common">Italian ryegrass</name>
    <name type="synonym">Lolium perenne subsp. multiflorum</name>
    <dbReference type="NCBI Taxonomy" id="4521"/>
    <lineage>
        <taxon>Eukaryota</taxon>
        <taxon>Viridiplantae</taxon>
        <taxon>Streptophyta</taxon>
        <taxon>Embryophyta</taxon>
        <taxon>Tracheophyta</taxon>
        <taxon>Spermatophyta</taxon>
        <taxon>Magnoliopsida</taxon>
        <taxon>Liliopsida</taxon>
        <taxon>Poales</taxon>
        <taxon>Poaceae</taxon>
        <taxon>BOP clade</taxon>
        <taxon>Pooideae</taxon>
        <taxon>Poodae</taxon>
        <taxon>Poeae</taxon>
        <taxon>Poeae Chloroplast Group 2 (Poeae type)</taxon>
        <taxon>Loliodinae</taxon>
        <taxon>Loliinae</taxon>
        <taxon>Lolium</taxon>
    </lineage>
</organism>
<reference evidence="1" key="1">
    <citation type="submission" date="2023-07" db="EMBL/GenBank/DDBJ databases">
        <title>A chromosome-level genome assembly of Lolium multiflorum.</title>
        <authorList>
            <person name="Chen Y."/>
            <person name="Copetti D."/>
            <person name="Kolliker R."/>
            <person name="Studer B."/>
        </authorList>
    </citation>
    <scope>NUCLEOTIDE SEQUENCE</scope>
    <source>
        <strain evidence="1">02402/16</strain>
        <tissue evidence="1">Leaf</tissue>
    </source>
</reference>
<dbReference type="Gene3D" id="3.40.30.10">
    <property type="entry name" value="Glutaredoxin"/>
    <property type="match status" value="1"/>
</dbReference>
<proteinExistence type="predicted"/>
<sequence length="160" mass="17677">MGFAAAASREGFPYRDSYMGVRDGGFKQAKGRSCDSDRKSIFQGYGARLDKRDLSLHDGFKDELHTSLGSTDRLPQAFVDGKHVGSADYVRRKQEARELSKELDACSAVGHCQLSSAPKTTPRWRPSGGVFGLRQRVFHAMRGVLRQLQGVWVSAALSRV</sequence>
<dbReference type="InterPro" id="IPR036249">
    <property type="entry name" value="Thioredoxin-like_sf"/>
</dbReference>
<accession>A0AAD8QFT5</accession>
<dbReference type="AlphaFoldDB" id="A0AAD8QFT5"/>
<name>A0AAD8QFT5_LOLMU</name>
<dbReference type="PANTHER" id="PTHR45669:SF65">
    <property type="entry name" value="OS02G0748800 PROTEIN"/>
    <property type="match status" value="1"/>
</dbReference>